<feature type="domain" description="MobA/MobL protein" evidence="6">
    <location>
        <begin position="24"/>
        <end position="200"/>
    </location>
</feature>
<dbReference type="PANTHER" id="PTHR43788">
    <property type="entry name" value="DNA2/NAM7 HELICASE FAMILY MEMBER"/>
    <property type="match status" value="1"/>
</dbReference>
<dbReference type="OrthoDB" id="1634048at2"/>
<accession>Q5ZW46</accession>
<dbReference type="Gene3D" id="2.30.30.940">
    <property type="match status" value="1"/>
</dbReference>
<evidence type="ECO:0000256" key="1">
    <source>
        <dbReference type="ARBA" id="ARBA00010873"/>
    </source>
</evidence>
<dbReference type="Gene3D" id="3.40.50.300">
    <property type="entry name" value="P-loop containing nucleotide triphosphate hydrolases"/>
    <property type="match status" value="2"/>
</dbReference>
<dbReference type="InterPro" id="IPR014136">
    <property type="entry name" value="TraA_Ti"/>
</dbReference>
<evidence type="ECO:0000256" key="2">
    <source>
        <dbReference type="ARBA" id="ARBA00022741"/>
    </source>
</evidence>
<dbReference type="PANTHER" id="PTHR43788:SF6">
    <property type="entry name" value="DNA HELICASE B"/>
    <property type="match status" value="1"/>
</dbReference>
<dbReference type="eggNOG" id="COG0507">
    <property type="taxonomic scope" value="Bacteria"/>
</dbReference>
<dbReference type="NCBIfam" id="TIGR02768">
    <property type="entry name" value="TraA_Ti"/>
    <property type="match status" value="1"/>
</dbReference>
<dbReference type="InterPro" id="IPR050534">
    <property type="entry name" value="Coronavir_polyprotein_1ab"/>
</dbReference>
<dbReference type="InterPro" id="IPR027351">
    <property type="entry name" value="(+)RNA_virus_helicase_core_dom"/>
</dbReference>
<dbReference type="CDD" id="cd17933">
    <property type="entry name" value="DEXSc_RecD-like"/>
    <property type="match status" value="1"/>
</dbReference>
<dbReference type="EMBL" id="AE017354">
    <property type="protein sequence ID" value="AAU27325.1"/>
    <property type="molecule type" value="Genomic_DNA"/>
</dbReference>
<feature type="domain" description="(+)RNA virus helicase C-terminal" evidence="5">
    <location>
        <begin position="648"/>
        <end position="695"/>
    </location>
</feature>
<dbReference type="GO" id="GO:0003678">
    <property type="term" value="F:DNA helicase activity"/>
    <property type="evidence" value="ECO:0007669"/>
    <property type="project" value="UniProtKB-ARBA"/>
</dbReference>
<dbReference type="Proteomes" id="UP000000609">
    <property type="component" value="Chromosome"/>
</dbReference>
<reference evidence="7 8" key="1">
    <citation type="journal article" date="2004" name="Science">
        <title>The genomic sequence of the accidental pathogen Legionella pneumophila.</title>
        <authorList>
            <person name="Chien M."/>
            <person name="Morozova I."/>
            <person name="Shi S."/>
            <person name="Sheng H."/>
            <person name="Chen J."/>
            <person name="Gomez S.M."/>
            <person name="Asamani G."/>
            <person name="Hill K."/>
            <person name="Nuara J."/>
            <person name="Feder M."/>
            <person name="Rineer J."/>
            <person name="Greenberg J.J."/>
            <person name="Steshenko V."/>
            <person name="Park S.H."/>
            <person name="Zhao B."/>
            <person name="Teplitskaya E."/>
            <person name="Edwards J.R."/>
            <person name="Pampou S."/>
            <person name="Georghiou A."/>
            <person name="Chou I.C."/>
            <person name="Iannuccilli W."/>
            <person name="Ulz M.E."/>
            <person name="Kim D.H."/>
            <person name="Geringer-Sameth A."/>
            <person name="Goldsberry C."/>
            <person name="Morozov P."/>
            <person name="Fischer S.G."/>
            <person name="Segal G."/>
            <person name="Qu X."/>
            <person name="Rzhetsky A."/>
            <person name="Zhang P."/>
            <person name="Cayanis E."/>
            <person name="De Jong P.J."/>
            <person name="Ju J."/>
            <person name="Kalachikov S."/>
            <person name="Shuman H.A."/>
            <person name="Russo J.J."/>
        </authorList>
    </citation>
    <scope>NUCLEOTIDE SEQUENCE [LARGE SCALE GENOMIC DNA]</scope>
    <source>
        <strain evidence="8">Philadelphia 1 / ATCC 33152 / DSM 7513</strain>
    </source>
</reference>
<evidence type="ECO:0000313" key="7">
    <source>
        <dbReference type="EMBL" id="AAU27325.1"/>
    </source>
</evidence>
<dbReference type="Pfam" id="PF03389">
    <property type="entry name" value="MobA_MobL"/>
    <property type="match status" value="1"/>
</dbReference>
<sequence>MLFGDSVAIAFAQVSIHSRSKGHSAVAAAAYRSGARLYDDRIGRAYDFSKRDDVAFSEILLPDGTTDSFLERDYLWNEVERAENRSNSQLCKDFVLALPRELNLEQQIELAKRFARTHFVEKGLPADIAIHDHGDGNPHAHILIPTRRLENNRFSKYKARDLNPVFAKGFLVEQDYWGEQWREMQNEFFIENNLDLQVDANHLIAERHRGKHHNANAHYLLEENQLIQQARMELTRDNIDLVIDHLSTQYSVFTRRDVERLLFKTFQASDSPQEYLQFVERVLGHQDLVALGDNNKGEPSFTTRTHLMQEAQLLHDIEAMMVSKNHVVHQPIDSLAQQYRLSEEQYEAFRYITQSPDISVVIGRPGTGKSYLLKPLNEYYIQAGMEVIGAALSGKVAKALQAETGITSSTIKSLSYRLANDMMQLSDKHVLIIDEAGMVDFSSMGYLIKEAHKAGSKVVLIGDPDQLKPIQKGEIFRGIAARTGYIELENIKRQQDLGDRQASLNLAKGDIDKAIQHYQDKGAITITDTKLQAIEQVVADWKQDLESTNMADSIMLSYTRKAVNHLNDLAREALIVENKIGEENIVYQGLERSLKISTGERLLLRENNKVLGVRNGDTATVKEINVQQMKIQLDSGELLIIPKEYKALDYAYALTVHKSQGMTAKKVRVLIDSKYWDRNLSFVAMTRHKEQLNIYADKENHPTEQALKQTLSRSSTKDNVIDWPLDFAIRAGFDSDSLISRALNHIVGVGHKIKQAYNFIVNYEASLLKARHQERFQDIGQAIADAKQEALKVDTKEFESNDCKTSEQSFGILKKDFPQLVELETLIKRRQRMTGYFAEKTDKQIMALTQQLLTNKTFANQVKYQVPEFYQKLQSIDNKQKEKALLQNH</sequence>
<keyword evidence="2" id="KW-0547">Nucleotide-binding</keyword>
<dbReference type="Pfam" id="PF01443">
    <property type="entry name" value="Viral_helicase1"/>
    <property type="match status" value="1"/>
</dbReference>
<organism evidence="7 8">
    <name type="scientific">Legionella pneumophila subsp. pneumophila (strain Philadelphia 1 / ATCC 33152 / DSM 7513)</name>
    <dbReference type="NCBI Taxonomy" id="272624"/>
    <lineage>
        <taxon>Bacteria</taxon>
        <taxon>Pseudomonadati</taxon>
        <taxon>Pseudomonadota</taxon>
        <taxon>Gammaproteobacteria</taxon>
        <taxon>Legionellales</taxon>
        <taxon>Legionellaceae</taxon>
        <taxon>Legionella</taxon>
    </lineage>
</organism>
<dbReference type="STRING" id="272624.lpg1241"/>
<dbReference type="AlphaFoldDB" id="Q5ZW46"/>
<evidence type="ECO:0000313" key="8">
    <source>
        <dbReference type="Proteomes" id="UP000000609"/>
    </source>
</evidence>
<dbReference type="PaxDb" id="272624-lpg1241"/>
<dbReference type="Pfam" id="PF13604">
    <property type="entry name" value="AAA_30"/>
    <property type="match status" value="1"/>
</dbReference>
<evidence type="ECO:0000259" key="5">
    <source>
        <dbReference type="Pfam" id="PF01443"/>
    </source>
</evidence>
<evidence type="ECO:0000256" key="3">
    <source>
        <dbReference type="ARBA" id="ARBA00022840"/>
    </source>
</evidence>
<name>Q5ZW46_LEGPH</name>
<dbReference type="PATRIC" id="fig|272624.6.peg.1305"/>
<dbReference type="HOGENOM" id="CLU_006069_0_0_6"/>
<comment type="similarity">
    <text evidence="1">Belongs to the MobA/MobL family.</text>
</comment>
<keyword evidence="8" id="KW-1185">Reference proteome</keyword>
<dbReference type="GO" id="GO:0005524">
    <property type="term" value="F:ATP binding"/>
    <property type="evidence" value="ECO:0007669"/>
    <property type="project" value="UniProtKB-KW"/>
</dbReference>
<dbReference type="InterPro" id="IPR027417">
    <property type="entry name" value="P-loop_NTPase"/>
</dbReference>
<protein>
    <submittedName>
        <fullName evidence="7">Conjugal transfer protein TraA</fullName>
    </submittedName>
</protein>
<dbReference type="KEGG" id="lpn:lpg1241"/>
<dbReference type="Gene3D" id="3.30.930.30">
    <property type="match status" value="1"/>
</dbReference>
<evidence type="ECO:0000259" key="6">
    <source>
        <dbReference type="Pfam" id="PF03389"/>
    </source>
</evidence>
<keyword evidence="3" id="KW-0067">ATP-binding</keyword>
<dbReference type="InterPro" id="IPR005053">
    <property type="entry name" value="MobA_MobL"/>
</dbReference>
<proteinExistence type="inferred from homology"/>
<evidence type="ECO:0000256" key="4">
    <source>
        <dbReference type="ARBA" id="ARBA00022971"/>
    </source>
</evidence>
<gene>
    <name evidence="7" type="primary">traA</name>
    <name evidence="7" type="ordered locus">lpg1241</name>
</gene>
<dbReference type="SUPFAM" id="SSF52540">
    <property type="entry name" value="P-loop containing nucleoside triphosphate hydrolases"/>
    <property type="match status" value="2"/>
</dbReference>
<keyword evidence="4" id="KW-0184">Conjugation</keyword>
<dbReference type="CDD" id="cd18809">
    <property type="entry name" value="SF1_C_RecD"/>
    <property type="match status" value="1"/>
</dbReference>